<name>A0A7X1E5D8_9BACT</name>
<gene>
    <name evidence="2" type="ORF">H5P30_17400</name>
</gene>
<reference evidence="2 3" key="1">
    <citation type="submission" date="2020-07" db="EMBL/GenBank/DDBJ databases">
        <authorList>
            <person name="Feng X."/>
        </authorList>
    </citation>
    <scope>NUCLEOTIDE SEQUENCE [LARGE SCALE GENOMIC DNA]</scope>
    <source>
        <strain evidence="2 3">JCM14086</strain>
    </source>
</reference>
<feature type="signal peptide" evidence="1">
    <location>
        <begin position="1"/>
        <end position="22"/>
    </location>
</feature>
<sequence>MISTKLRLFSVLAILSAPFAHANGPDISSWSITVKGGPAFPVFGEFTGSAGEASTTTTDEDGNVTSTGNDASINSLDWDQAFDSFVNYAIELDFWEDGTRSLYLGVSRTEGSGKNANIGTFNGNPVIASFDDYTDTGLYAGFRWGLGEAGWVKSLISLQAGATFTESVSAQTTNLPGATKIGIYKSSTVFNVGAFVSVIFTPFDFLEVGIDSGFQYQTAPDGDNSQLGLLGLEGINSEGNLGLVPVRILATIKF</sequence>
<proteinExistence type="predicted"/>
<evidence type="ECO:0000313" key="3">
    <source>
        <dbReference type="Proteomes" id="UP000525652"/>
    </source>
</evidence>
<feature type="chain" id="PRO_5031301959" description="Outer membrane protein beta-barrel domain-containing protein" evidence="1">
    <location>
        <begin position="23"/>
        <end position="254"/>
    </location>
</feature>
<accession>A0A7X1E5D8</accession>
<dbReference type="AlphaFoldDB" id="A0A7X1E5D8"/>
<protein>
    <recommendedName>
        <fullName evidence="4">Outer membrane protein beta-barrel domain-containing protein</fullName>
    </recommendedName>
</protein>
<keyword evidence="1" id="KW-0732">Signal</keyword>
<evidence type="ECO:0008006" key="4">
    <source>
        <dbReference type="Google" id="ProtNLM"/>
    </source>
</evidence>
<evidence type="ECO:0000256" key="1">
    <source>
        <dbReference type="SAM" id="SignalP"/>
    </source>
</evidence>
<keyword evidence="3" id="KW-1185">Reference proteome</keyword>
<evidence type="ECO:0000313" key="2">
    <source>
        <dbReference type="EMBL" id="MBC2603560.1"/>
    </source>
</evidence>
<dbReference type="RefSeq" id="WP_185694184.1">
    <property type="nucleotide sequence ID" value="NZ_JACHVA010000127.1"/>
</dbReference>
<dbReference type="Proteomes" id="UP000525652">
    <property type="component" value="Unassembled WGS sequence"/>
</dbReference>
<organism evidence="2 3">
    <name type="scientific">Puniceicoccus vermicola</name>
    <dbReference type="NCBI Taxonomy" id="388746"/>
    <lineage>
        <taxon>Bacteria</taxon>
        <taxon>Pseudomonadati</taxon>
        <taxon>Verrucomicrobiota</taxon>
        <taxon>Opitutia</taxon>
        <taxon>Puniceicoccales</taxon>
        <taxon>Puniceicoccaceae</taxon>
        <taxon>Puniceicoccus</taxon>
    </lineage>
</organism>
<dbReference type="EMBL" id="JACHVA010000127">
    <property type="protein sequence ID" value="MBC2603560.1"/>
    <property type="molecule type" value="Genomic_DNA"/>
</dbReference>
<comment type="caution">
    <text evidence="2">The sequence shown here is derived from an EMBL/GenBank/DDBJ whole genome shotgun (WGS) entry which is preliminary data.</text>
</comment>